<evidence type="ECO:0000256" key="1">
    <source>
        <dbReference type="SAM" id="SignalP"/>
    </source>
</evidence>
<reference evidence="3" key="1">
    <citation type="journal article" date="2019" name="Int. J. Syst. Evol. Microbiol.">
        <title>The Global Catalogue of Microorganisms (GCM) 10K type strain sequencing project: providing services to taxonomists for standard genome sequencing and annotation.</title>
        <authorList>
            <consortium name="The Broad Institute Genomics Platform"/>
            <consortium name="The Broad Institute Genome Sequencing Center for Infectious Disease"/>
            <person name="Wu L."/>
            <person name="Ma J."/>
        </authorList>
    </citation>
    <scope>NUCLEOTIDE SEQUENCE [LARGE SCALE GENOMIC DNA]</scope>
    <source>
        <strain evidence="3">CCUG 55250</strain>
    </source>
</reference>
<dbReference type="PROSITE" id="PS51257">
    <property type="entry name" value="PROKAR_LIPOPROTEIN"/>
    <property type="match status" value="1"/>
</dbReference>
<keyword evidence="3" id="KW-1185">Reference proteome</keyword>
<organism evidence="2 3">
    <name type="scientific">Larkinella bovis</name>
    <dbReference type="NCBI Taxonomy" id="683041"/>
    <lineage>
        <taxon>Bacteria</taxon>
        <taxon>Pseudomonadati</taxon>
        <taxon>Bacteroidota</taxon>
        <taxon>Cytophagia</taxon>
        <taxon>Cytophagales</taxon>
        <taxon>Spirosomataceae</taxon>
        <taxon>Larkinella</taxon>
    </lineage>
</organism>
<dbReference type="EMBL" id="JBHSMA010000010">
    <property type="protein sequence ID" value="MFC5412134.1"/>
    <property type="molecule type" value="Genomic_DNA"/>
</dbReference>
<dbReference type="InterPro" id="IPR025345">
    <property type="entry name" value="DUF4249"/>
</dbReference>
<dbReference type="Pfam" id="PF14054">
    <property type="entry name" value="DUF4249"/>
    <property type="match status" value="1"/>
</dbReference>
<accession>A0ABW0IFT4</accession>
<name>A0ABW0IFT4_9BACT</name>
<dbReference type="RefSeq" id="WP_379849337.1">
    <property type="nucleotide sequence ID" value="NZ_JBHSMA010000010.1"/>
</dbReference>
<evidence type="ECO:0000313" key="2">
    <source>
        <dbReference type="EMBL" id="MFC5412134.1"/>
    </source>
</evidence>
<gene>
    <name evidence="2" type="ORF">ACFPMF_22605</name>
</gene>
<comment type="caution">
    <text evidence="2">The sequence shown here is derived from an EMBL/GenBank/DDBJ whole genome shotgun (WGS) entry which is preliminary data.</text>
</comment>
<proteinExistence type="predicted"/>
<feature type="signal peptide" evidence="1">
    <location>
        <begin position="1"/>
        <end position="20"/>
    </location>
</feature>
<keyword evidence="1" id="KW-0732">Signal</keyword>
<dbReference type="Proteomes" id="UP001596106">
    <property type="component" value="Unassembled WGS sequence"/>
</dbReference>
<sequence>MRISFTILLAVLLASLTACESLINEVDPDRLPTIDEKLVVQCFISPQDTLLMATVSRSRAVLGSGQGGVVGASRVVLSEGNRSIVMTFDEKLLAFVADPRQFPIEAGKTYHLRAELDKQVVTASCTVPEAVPITSVKLDSTRETSPFWSQQFPWVYETRLSWQDPGHEANYYRVAGEASLSQWVTLNRYIPNQTAPDTLVRFVTMRSPVFFNTVQQYLSDRNQNGQSITSPKGIIPNNLHFTYYDRASNTYFGGYASISRRPVTLTLMLLHVDKNYYDYHRTLQQQNDIEGNPFSEPVLVATNIEGGLGCFAAYNRSALAVTLK</sequence>
<evidence type="ECO:0000313" key="3">
    <source>
        <dbReference type="Proteomes" id="UP001596106"/>
    </source>
</evidence>
<protein>
    <submittedName>
        <fullName evidence="2">DUF4249 domain-containing protein</fullName>
    </submittedName>
</protein>
<feature type="chain" id="PRO_5046281050" evidence="1">
    <location>
        <begin position="21"/>
        <end position="324"/>
    </location>
</feature>